<evidence type="ECO:0000313" key="9">
    <source>
        <dbReference type="Proteomes" id="UP000077667"/>
    </source>
</evidence>
<dbReference type="Pfam" id="PF07681">
    <property type="entry name" value="DoxX"/>
    <property type="match status" value="1"/>
</dbReference>
<comment type="subcellular location">
    <subcellularLocation>
        <location evidence="1">Cell membrane</location>
        <topology evidence="1">Multi-pass membrane protein</topology>
    </subcellularLocation>
</comment>
<evidence type="ECO:0000256" key="2">
    <source>
        <dbReference type="ARBA" id="ARBA00006679"/>
    </source>
</evidence>
<dbReference type="AlphaFoldDB" id="A0A1A9I9V9"/>
<keyword evidence="5 7" id="KW-1133">Transmembrane helix</keyword>
<dbReference type="Proteomes" id="UP000077667">
    <property type="component" value="Chromosome"/>
</dbReference>
<gene>
    <name evidence="8" type="ORF">A8C56_10240</name>
</gene>
<evidence type="ECO:0000256" key="3">
    <source>
        <dbReference type="ARBA" id="ARBA00022475"/>
    </source>
</evidence>
<reference evidence="8 9" key="1">
    <citation type="submission" date="2016-05" db="EMBL/GenBank/DDBJ databases">
        <title>Niabella ginsenosidivorans BS26 whole genome sequencing.</title>
        <authorList>
            <person name="Im W.T."/>
            <person name="Siddiqi M.Z."/>
        </authorList>
    </citation>
    <scope>NUCLEOTIDE SEQUENCE [LARGE SCALE GENOMIC DNA]</scope>
    <source>
        <strain evidence="8 9">BS26</strain>
    </source>
</reference>
<evidence type="ECO:0000256" key="6">
    <source>
        <dbReference type="ARBA" id="ARBA00023136"/>
    </source>
</evidence>
<dbReference type="InterPro" id="IPR032808">
    <property type="entry name" value="DoxX"/>
</dbReference>
<organism evidence="8 9">
    <name type="scientific">Niabella ginsenosidivorans</name>
    <dbReference type="NCBI Taxonomy" id="1176587"/>
    <lineage>
        <taxon>Bacteria</taxon>
        <taxon>Pseudomonadati</taxon>
        <taxon>Bacteroidota</taxon>
        <taxon>Chitinophagia</taxon>
        <taxon>Chitinophagales</taxon>
        <taxon>Chitinophagaceae</taxon>
        <taxon>Niabella</taxon>
    </lineage>
</organism>
<keyword evidence="4 7" id="KW-0812">Transmembrane</keyword>
<feature type="transmembrane region" description="Helical" evidence="7">
    <location>
        <begin position="82"/>
        <end position="98"/>
    </location>
</feature>
<protein>
    <submittedName>
        <fullName evidence="8">DoxX family protein</fullName>
    </submittedName>
</protein>
<dbReference type="KEGG" id="nia:A8C56_10240"/>
<dbReference type="PANTHER" id="PTHR33452:SF1">
    <property type="entry name" value="INNER MEMBRANE PROTEIN YPHA-RELATED"/>
    <property type="match status" value="1"/>
</dbReference>
<feature type="transmembrane region" description="Helical" evidence="7">
    <location>
        <begin position="12"/>
        <end position="34"/>
    </location>
</feature>
<feature type="transmembrane region" description="Helical" evidence="7">
    <location>
        <begin position="54"/>
        <end position="75"/>
    </location>
</feature>
<dbReference type="InterPro" id="IPR051907">
    <property type="entry name" value="DoxX-like_oxidoreductase"/>
</dbReference>
<keyword evidence="6 7" id="KW-0472">Membrane</keyword>
<accession>A0A1A9I9V9</accession>
<dbReference type="GO" id="GO:0005886">
    <property type="term" value="C:plasma membrane"/>
    <property type="evidence" value="ECO:0007669"/>
    <property type="project" value="UniProtKB-SubCell"/>
</dbReference>
<evidence type="ECO:0000256" key="4">
    <source>
        <dbReference type="ARBA" id="ARBA00022692"/>
    </source>
</evidence>
<dbReference type="OrthoDB" id="9813193at2"/>
<evidence type="ECO:0000256" key="5">
    <source>
        <dbReference type="ARBA" id="ARBA00022989"/>
    </source>
</evidence>
<dbReference type="STRING" id="1176587.A8C56_10240"/>
<evidence type="ECO:0000313" key="8">
    <source>
        <dbReference type="EMBL" id="ANH83839.1"/>
    </source>
</evidence>
<dbReference type="EMBL" id="CP015772">
    <property type="protein sequence ID" value="ANH83839.1"/>
    <property type="molecule type" value="Genomic_DNA"/>
</dbReference>
<evidence type="ECO:0000256" key="7">
    <source>
        <dbReference type="SAM" id="Phobius"/>
    </source>
</evidence>
<proteinExistence type="inferred from homology"/>
<evidence type="ECO:0000256" key="1">
    <source>
        <dbReference type="ARBA" id="ARBA00004651"/>
    </source>
</evidence>
<dbReference type="PANTHER" id="PTHR33452">
    <property type="entry name" value="OXIDOREDUCTASE CATD-RELATED"/>
    <property type="match status" value="1"/>
</dbReference>
<comment type="similarity">
    <text evidence="2">Belongs to the DoxX family.</text>
</comment>
<name>A0A1A9I9V9_9BACT</name>
<sequence length="136" mass="14435">MKLISTKYKDGNVALSLLLLRITAGASIALNHGYQKLTGFNEMAAKGFADPFHIGVKASLGLTIFAEFFCGLLIIIGLLTRLATIPLIIAMCVALFFAHGGDFFGKGELAGIFLVIFVVLLITGPGKYSADRAIGK</sequence>
<feature type="transmembrane region" description="Helical" evidence="7">
    <location>
        <begin position="110"/>
        <end position="130"/>
    </location>
</feature>
<keyword evidence="3" id="KW-1003">Cell membrane</keyword>
<keyword evidence="9" id="KW-1185">Reference proteome</keyword>